<evidence type="ECO:0000313" key="2">
    <source>
        <dbReference type="EMBL" id="SDM40700.1"/>
    </source>
</evidence>
<accession>A0A1G9SZ72</accession>
<reference evidence="2 3" key="1">
    <citation type="submission" date="2016-10" db="EMBL/GenBank/DDBJ databases">
        <authorList>
            <person name="de Groot N.N."/>
        </authorList>
    </citation>
    <scope>NUCLEOTIDE SEQUENCE [LARGE SCALE GENOMIC DNA]</scope>
    <source>
        <strain evidence="2 3">DSM 21668</strain>
    </source>
</reference>
<sequence>MDLRSEFPYWSIRNGLLHAYPSLQQSVRTDVAVIGAGITGALISYRLMEAGLSVVVTDRRHVGMGSTSASTALLQYEIDTHLTQLAEWYGLSAAREAYSLCLDAIDRVHDLCREVGIGQDFRYAPSLYYATFRKDLPDLYREYQARRAAGIGVEWIDEALFRRLYPFSAPGAILSEKAAEVDPYRLAHALLERVAAAGNGVHNQTEIVRVTEKRSGVELETDEGHCISAKYLVVAAGYESERWLGKQPGRLHSSYALVSEPTGFQELWKDNCLMWETARPYLYFRTTADGRVIVGGRDDTFQSPGKRDRRVFAKSRQLEADVRKRFPELPFRTDFCWAGTFAETEDGLPFIGRHPGHPRTWFSMGFGGNGITFSSVAADTIVQEIAGVKKTVPAIFSFHRKRK</sequence>
<proteinExistence type="predicted"/>
<dbReference type="Proteomes" id="UP000198901">
    <property type="component" value="Unassembled WGS sequence"/>
</dbReference>
<feature type="domain" description="FAD dependent oxidoreductase" evidence="1">
    <location>
        <begin position="30"/>
        <end position="382"/>
    </location>
</feature>
<name>A0A1G9SZ72_9BACT</name>
<dbReference type="STRING" id="563176.SAMN04488090_3351"/>
<protein>
    <submittedName>
        <fullName evidence="2">Glycine/D-amino acid oxidase</fullName>
    </submittedName>
</protein>
<dbReference type="PANTHER" id="PTHR13847">
    <property type="entry name" value="SARCOSINE DEHYDROGENASE-RELATED"/>
    <property type="match status" value="1"/>
</dbReference>
<dbReference type="InterPro" id="IPR006076">
    <property type="entry name" value="FAD-dep_OxRdtase"/>
</dbReference>
<dbReference type="EMBL" id="FNGS01000006">
    <property type="protein sequence ID" value="SDM40700.1"/>
    <property type="molecule type" value="Genomic_DNA"/>
</dbReference>
<dbReference type="InterPro" id="IPR036188">
    <property type="entry name" value="FAD/NAD-bd_sf"/>
</dbReference>
<dbReference type="SUPFAM" id="SSF51905">
    <property type="entry name" value="FAD/NAD(P)-binding domain"/>
    <property type="match status" value="1"/>
</dbReference>
<evidence type="ECO:0000259" key="1">
    <source>
        <dbReference type="Pfam" id="PF01266"/>
    </source>
</evidence>
<keyword evidence="3" id="KW-1185">Reference proteome</keyword>
<dbReference type="OrthoDB" id="9767869at2"/>
<dbReference type="RefSeq" id="WP_093204747.1">
    <property type="nucleotide sequence ID" value="NZ_FNGS01000006.1"/>
</dbReference>
<dbReference type="Gene3D" id="3.50.50.60">
    <property type="entry name" value="FAD/NAD(P)-binding domain"/>
    <property type="match status" value="1"/>
</dbReference>
<dbReference type="AlphaFoldDB" id="A0A1G9SZ72"/>
<evidence type="ECO:0000313" key="3">
    <source>
        <dbReference type="Proteomes" id="UP000198901"/>
    </source>
</evidence>
<dbReference type="PANTHER" id="PTHR13847:SF201">
    <property type="entry name" value="PUTATIBE OXIDOREDUCTASE"/>
    <property type="match status" value="1"/>
</dbReference>
<dbReference type="Pfam" id="PF01266">
    <property type="entry name" value="DAO"/>
    <property type="match status" value="1"/>
</dbReference>
<gene>
    <name evidence="2" type="ORF">SAMN04488090_3351</name>
</gene>
<dbReference type="GO" id="GO:0005737">
    <property type="term" value="C:cytoplasm"/>
    <property type="evidence" value="ECO:0007669"/>
    <property type="project" value="TreeGrafter"/>
</dbReference>
<dbReference type="Gene3D" id="3.30.9.10">
    <property type="entry name" value="D-Amino Acid Oxidase, subunit A, domain 2"/>
    <property type="match status" value="1"/>
</dbReference>
<organism evidence="2 3">
    <name type="scientific">Siphonobacter aquaeclarae</name>
    <dbReference type="NCBI Taxonomy" id="563176"/>
    <lineage>
        <taxon>Bacteria</taxon>
        <taxon>Pseudomonadati</taxon>
        <taxon>Bacteroidota</taxon>
        <taxon>Cytophagia</taxon>
        <taxon>Cytophagales</taxon>
        <taxon>Cytophagaceae</taxon>
        <taxon>Siphonobacter</taxon>
    </lineage>
</organism>